<sequence>MTLLRFICLVVFLHVYTEGATHTDDNVLDFFPSTDGDGLNVIWAHGVNSIADLNQSLSDDTMMLETDIILRGIGTENQTNIPVHAHPPLTDSDLTLEHFLQVTTQYADIGMKLDFKYLEALEPSMQLIGEYESELKAPLWINADIVIGPNSPRDPVAPQLFIDIANRYFDKTTLSLGFTTGWGPLMADKLYTWTMIFDNLYYSYPLDPQPVTFPIRAVWCKTSWTKFVWLLGLRDSFSITVWSSVSDNVDVGGLVDLRTYGDTKRIFYDLPDLQKQAFLNALDDPSQTPSPPLDTSWNADQWVAFENQDGRNFAFFSTEGLGISGNASRAAIIHSKRQHMPGSQDGMSVSVRVQFVDRYDSTSTATVEIFIRSGSLLDDAEAREDILAGNRDPLGFKYSISSDGRVGANGTQFAKSLPAAECYSIEISDHLDGSMHVAFIVKTCTDALEEDPNAEENILSFPEKEMDDDQEYYVIVMKSGGGKDVILEDFHVEGSRDPEGNTTPEPNESTTESRGRSLLVVKGLSSWVMILMMTGLSLIYMHVSLF</sequence>
<feature type="compositionally biased region" description="Low complexity" evidence="2">
    <location>
        <begin position="500"/>
        <end position="512"/>
    </location>
</feature>
<feature type="signal peptide" evidence="4">
    <location>
        <begin position="1"/>
        <end position="19"/>
    </location>
</feature>
<evidence type="ECO:0000256" key="4">
    <source>
        <dbReference type="SAM" id="SignalP"/>
    </source>
</evidence>
<protein>
    <recommendedName>
        <fullName evidence="5">Menorin-like domain-containing protein</fullName>
    </recommendedName>
</protein>
<proteinExistence type="inferred from homology"/>
<evidence type="ECO:0000256" key="1">
    <source>
        <dbReference type="ARBA" id="ARBA00044953"/>
    </source>
</evidence>
<keyword evidence="3" id="KW-0472">Membrane</keyword>
<keyword evidence="7" id="KW-1185">Reference proteome</keyword>
<evidence type="ECO:0000313" key="7">
    <source>
        <dbReference type="Proteomes" id="UP000007110"/>
    </source>
</evidence>
<dbReference type="OMA" id="IRAVWCK"/>
<evidence type="ECO:0000259" key="5">
    <source>
        <dbReference type="Pfam" id="PF10223"/>
    </source>
</evidence>
<name>A0A7M7G071_STRPU</name>
<dbReference type="GO" id="GO:0005615">
    <property type="term" value="C:extracellular space"/>
    <property type="evidence" value="ECO:0000318"/>
    <property type="project" value="GO_Central"/>
</dbReference>
<dbReference type="Proteomes" id="UP000007110">
    <property type="component" value="Unassembled WGS sequence"/>
</dbReference>
<dbReference type="KEGG" id="spu:756005"/>
<evidence type="ECO:0000256" key="2">
    <source>
        <dbReference type="SAM" id="MobiDB-lite"/>
    </source>
</evidence>
<dbReference type="EnsemblMetazoa" id="XM_001193049">
    <property type="protein sequence ID" value="XP_001193049"/>
    <property type="gene ID" value="LOC756005"/>
</dbReference>
<reference evidence="7" key="1">
    <citation type="submission" date="2015-02" db="EMBL/GenBank/DDBJ databases">
        <title>Genome sequencing for Strongylocentrotus purpuratus.</title>
        <authorList>
            <person name="Murali S."/>
            <person name="Liu Y."/>
            <person name="Vee V."/>
            <person name="English A."/>
            <person name="Wang M."/>
            <person name="Skinner E."/>
            <person name="Han Y."/>
            <person name="Muzny D.M."/>
            <person name="Worley K.C."/>
            <person name="Gibbs R.A."/>
        </authorList>
    </citation>
    <scope>NUCLEOTIDE SEQUENCE</scope>
</reference>
<feature type="chain" id="PRO_5029627156" description="Menorin-like domain-containing protein" evidence="4">
    <location>
        <begin position="20"/>
        <end position="546"/>
    </location>
</feature>
<dbReference type="AlphaFoldDB" id="A0A7M7G071"/>
<evidence type="ECO:0000313" key="6">
    <source>
        <dbReference type="EnsemblMetazoa" id="XP_001193049"/>
    </source>
</evidence>
<comment type="similarity">
    <text evidence="1">Belongs to the menorin family.</text>
</comment>
<keyword evidence="3" id="KW-0812">Transmembrane</keyword>
<dbReference type="PANTHER" id="PTHR21184:SF6">
    <property type="entry name" value="CONSERVED PLASMA MEMBRANE PROTEIN"/>
    <property type="match status" value="1"/>
</dbReference>
<dbReference type="GeneID" id="756005"/>
<feature type="transmembrane region" description="Helical" evidence="3">
    <location>
        <begin position="524"/>
        <end position="543"/>
    </location>
</feature>
<keyword evidence="3" id="KW-1133">Transmembrane helix</keyword>
<dbReference type="RefSeq" id="XP_001193049.4">
    <property type="nucleotide sequence ID" value="XM_001193049.4"/>
</dbReference>
<evidence type="ECO:0000256" key="3">
    <source>
        <dbReference type="SAM" id="Phobius"/>
    </source>
</evidence>
<feature type="region of interest" description="Disordered" evidence="2">
    <location>
        <begin position="493"/>
        <end position="515"/>
    </location>
</feature>
<dbReference type="Pfam" id="PF10223">
    <property type="entry name" value="Menorin_N"/>
    <property type="match status" value="1"/>
</dbReference>
<dbReference type="InParanoid" id="A0A7M7G071"/>
<organism evidence="6 7">
    <name type="scientific">Strongylocentrotus purpuratus</name>
    <name type="common">Purple sea urchin</name>
    <dbReference type="NCBI Taxonomy" id="7668"/>
    <lineage>
        <taxon>Eukaryota</taxon>
        <taxon>Metazoa</taxon>
        <taxon>Echinodermata</taxon>
        <taxon>Eleutherozoa</taxon>
        <taxon>Echinozoa</taxon>
        <taxon>Echinoidea</taxon>
        <taxon>Euechinoidea</taxon>
        <taxon>Echinacea</taxon>
        <taxon>Camarodonta</taxon>
        <taxon>Echinidea</taxon>
        <taxon>Strongylocentrotidae</taxon>
        <taxon>Strongylocentrotus</taxon>
    </lineage>
</organism>
<accession>A0A7M7G071</accession>
<dbReference type="OrthoDB" id="413402at2759"/>
<feature type="domain" description="Menorin-like" evidence="5">
    <location>
        <begin position="37"/>
        <end position="272"/>
    </location>
</feature>
<dbReference type="InterPro" id="IPR019356">
    <property type="entry name" value="Menorin_dom"/>
</dbReference>
<dbReference type="PANTHER" id="PTHR21184">
    <property type="entry name" value="MENORIN (DENDRITIC BRANCHING PROTEIN)"/>
    <property type="match status" value="1"/>
</dbReference>
<keyword evidence="4" id="KW-0732">Signal</keyword>
<reference evidence="6" key="2">
    <citation type="submission" date="2021-01" db="UniProtKB">
        <authorList>
            <consortium name="EnsemblMetazoa"/>
        </authorList>
    </citation>
    <scope>IDENTIFICATION</scope>
</reference>